<evidence type="ECO:0000313" key="4">
    <source>
        <dbReference type="EMBL" id="GES17319.1"/>
    </source>
</evidence>
<proteinExistence type="inferred from homology"/>
<dbReference type="PANTHER" id="PTHR47572">
    <property type="entry name" value="LIPOPROTEIN-RELATED"/>
    <property type="match status" value="1"/>
</dbReference>
<dbReference type="InterPro" id="IPR051262">
    <property type="entry name" value="SMP-30/CGR1_Lactonase"/>
</dbReference>
<evidence type="ECO:0000256" key="1">
    <source>
        <dbReference type="ARBA" id="ARBA00008853"/>
    </source>
</evidence>
<dbReference type="Gene3D" id="2.120.10.30">
    <property type="entry name" value="TolB, C-terminal domain"/>
    <property type="match status" value="1"/>
</dbReference>
<dbReference type="InterPro" id="IPR013658">
    <property type="entry name" value="SGL"/>
</dbReference>
<feature type="domain" description="SMP-30/Gluconolactonase/LRE-like region" evidence="3">
    <location>
        <begin position="14"/>
        <end position="248"/>
    </location>
</feature>
<comment type="caution">
    <text evidence="4">The sequence shown here is derived from an EMBL/GenBank/DDBJ whole genome shotgun (WGS) entry which is preliminary data.</text>
</comment>
<evidence type="ECO:0000259" key="3">
    <source>
        <dbReference type="Pfam" id="PF08450"/>
    </source>
</evidence>
<reference evidence="4 5" key="1">
    <citation type="submission" date="2019-10" db="EMBL/GenBank/DDBJ databases">
        <title>Whole genome shotgun sequence of Acrocarpospora pleiomorpha NBRC 16267.</title>
        <authorList>
            <person name="Ichikawa N."/>
            <person name="Kimura A."/>
            <person name="Kitahashi Y."/>
            <person name="Komaki H."/>
            <person name="Oguchi A."/>
        </authorList>
    </citation>
    <scope>NUCLEOTIDE SEQUENCE [LARGE SCALE GENOMIC DNA]</scope>
    <source>
        <strain evidence="4 5">NBRC 16267</strain>
    </source>
</reference>
<comment type="similarity">
    <text evidence="1">Belongs to the SMP-30/CGR1 family.</text>
</comment>
<organism evidence="4 5">
    <name type="scientific">Acrocarpospora pleiomorpha</name>
    <dbReference type="NCBI Taxonomy" id="90975"/>
    <lineage>
        <taxon>Bacteria</taxon>
        <taxon>Bacillati</taxon>
        <taxon>Actinomycetota</taxon>
        <taxon>Actinomycetes</taxon>
        <taxon>Streptosporangiales</taxon>
        <taxon>Streptosporangiaceae</taxon>
        <taxon>Acrocarpospora</taxon>
    </lineage>
</organism>
<gene>
    <name evidence="4" type="ORF">Aple_002140</name>
</gene>
<dbReference type="RefSeq" id="WP_170321214.1">
    <property type="nucleotide sequence ID" value="NZ_BAAAHM010000001.1"/>
</dbReference>
<dbReference type="AlphaFoldDB" id="A0A5M3XAU1"/>
<accession>A0A5M3XAU1</accession>
<evidence type="ECO:0000313" key="5">
    <source>
        <dbReference type="Proteomes" id="UP000377595"/>
    </source>
</evidence>
<dbReference type="GO" id="GO:0016787">
    <property type="term" value="F:hydrolase activity"/>
    <property type="evidence" value="ECO:0007669"/>
    <property type="project" value="UniProtKB-KW"/>
</dbReference>
<evidence type="ECO:0000256" key="2">
    <source>
        <dbReference type="ARBA" id="ARBA00022801"/>
    </source>
</evidence>
<dbReference type="Proteomes" id="UP000377595">
    <property type="component" value="Unassembled WGS sequence"/>
</dbReference>
<sequence length="291" mass="31468">MKLEVLVGGLGYVESPRWHDDRLWLSDFDHGEVLTVTGERVTGRLPVSGTPSGLAFAGQVLLVASMRTGRVLRVGPDGATRTWADLNGVAVGLLNDMTADRHGNLFVGCFGYDLALREWPRPGPLLCVGPSGEVSVACPDVTFANGMAVTERDELLVAETPRRLITRFRIAGDGALRDRTVHADLGHRQADGLCLDAAGGVWFGSPFTGEFVRIDADGRVTHTVPTPGRWAVACVLGGPDGRTFYGLTAETDLRRYHLGQSHGRVECATAPYPRATEGERWMVNDGFRLDT</sequence>
<keyword evidence="2" id="KW-0378">Hydrolase</keyword>
<name>A0A5M3XAU1_9ACTN</name>
<keyword evidence="5" id="KW-1185">Reference proteome</keyword>
<dbReference type="SUPFAM" id="SSF63829">
    <property type="entry name" value="Calcium-dependent phosphotriesterase"/>
    <property type="match status" value="1"/>
</dbReference>
<protein>
    <submittedName>
        <fullName evidence="4">Gluconolaconase</fullName>
    </submittedName>
</protein>
<dbReference type="Pfam" id="PF08450">
    <property type="entry name" value="SGL"/>
    <property type="match status" value="1"/>
</dbReference>
<dbReference type="EMBL" id="BLAF01000004">
    <property type="protein sequence ID" value="GES17319.1"/>
    <property type="molecule type" value="Genomic_DNA"/>
</dbReference>
<dbReference type="InterPro" id="IPR011042">
    <property type="entry name" value="6-blade_b-propeller_TolB-like"/>
</dbReference>
<dbReference type="PANTHER" id="PTHR47572:SF4">
    <property type="entry name" value="LACTONASE DRP35"/>
    <property type="match status" value="1"/>
</dbReference>